<sequence length="96" mass="11135">MRSQFKEHSRVGESTCAIQGVHLDCVTEEVRVRKESPGHEPMNTRTTEKIIRQMLPTLTSSRRCKLSRQLKNGRFSLERLPEIVQSMSHLARIEFV</sequence>
<keyword evidence="2" id="KW-1185">Reference proteome</keyword>
<dbReference type="EMBL" id="PDUG01000004">
    <property type="protein sequence ID" value="PIC37682.1"/>
    <property type="molecule type" value="Genomic_DNA"/>
</dbReference>
<accession>A0A2G5UDR3</accession>
<gene>
    <name evidence="1" type="primary">Cnig_chr_IV.g16224</name>
    <name evidence="1" type="ORF">B9Z55_016224</name>
</gene>
<reference evidence="2" key="1">
    <citation type="submission" date="2017-10" db="EMBL/GenBank/DDBJ databases">
        <title>Rapid genome shrinkage in a self-fertile nematode reveals novel sperm competition proteins.</title>
        <authorList>
            <person name="Yin D."/>
            <person name="Schwarz E.M."/>
            <person name="Thomas C.G."/>
            <person name="Felde R.L."/>
            <person name="Korf I.F."/>
            <person name="Cutter A.D."/>
            <person name="Schartner C.M."/>
            <person name="Ralston E.J."/>
            <person name="Meyer B.J."/>
            <person name="Haag E.S."/>
        </authorList>
    </citation>
    <scope>NUCLEOTIDE SEQUENCE [LARGE SCALE GENOMIC DNA]</scope>
    <source>
        <strain evidence="2">JU1422</strain>
    </source>
</reference>
<comment type="caution">
    <text evidence="1">The sequence shown here is derived from an EMBL/GenBank/DDBJ whole genome shotgun (WGS) entry which is preliminary data.</text>
</comment>
<dbReference type="AlphaFoldDB" id="A0A2G5UDR3"/>
<evidence type="ECO:0000313" key="1">
    <source>
        <dbReference type="EMBL" id="PIC37682.1"/>
    </source>
</evidence>
<evidence type="ECO:0000313" key="2">
    <source>
        <dbReference type="Proteomes" id="UP000230233"/>
    </source>
</evidence>
<protein>
    <submittedName>
        <fullName evidence="1">Uncharacterized protein</fullName>
    </submittedName>
</protein>
<organism evidence="1 2">
    <name type="scientific">Caenorhabditis nigoni</name>
    <dbReference type="NCBI Taxonomy" id="1611254"/>
    <lineage>
        <taxon>Eukaryota</taxon>
        <taxon>Metazoa</taxon>
        <taxon>Ecdysozoa</taxon>
        <taxon>Nematoda</taxon>
        <taxon>Chromadorea</taxon>
        <taxon>Rhabditida</taxon>
        <taxon>Rhabditina</taxon>
        <taxon>Rhabditomorpha</taxon>
        <taxon>Rhabditoidea</taxon>
        <taxon>Rhabditidae</taxon>
        <taxon>Peloderinae</taxon>
        <taxon>Caenorhabditis</taxon>
    </lineage>
</organism>
<dbReference type="Proteomes" id="UP000230233">
    <property type="component" value="Chromosome IV"/>
</dbReference>
<proteinExistence type="predicted"/>
<name>A0A2G5UDR3_9PELO</name>